<feature type="domain" description="HAMP" evidence="15">
    <location>
        <begin position="292"/>
        <end position="346"/>
    </location>
</feature>
<evidence type="ECO:0000259" key="13">
    <source>
        <dbReference type="PROSITE" id="PS50109"/>
    </source>
</evidence>
<organism evidence="16 17">
    <name type="scientific">Desulfosarcina ovata subsp. sediminis</name>
    <dbReference type="NCBI Taxonomy" id="885957"/>
    <lineage>
        <taxon>Bacteria</taxon>
        <taxon>Pseudomonadati</taxon>
        <taxon>Thermodesulfobacteriota</taxon>
        <taxon>Desulfobacteria</taxon>
        <taxon>Desulfobacterales</taxon>
        <taxon>Desulfosarcinaceae</taxon>
        <taxon>Desulfosarcina</taxon>
    </lineage>
</organism>
<dbReference type="PANTHER" id="PTHR43065:SF46">
    <property type="entry name" value="C4-DICARBOXYLATE TRANSPORT SENSOR PROTEIN DCTB"/>
    <property type="match status" value="1"/>
</dbReference>
<feature type="domain" description="Histidine kinase" evidence="13">
    <location>
        <begin position="391"/>
        <end position="618"/>
    </location>
</feature>
<reference evidence="16 17" key="1">
    <citation type="submission" date="2019-11" db="EMBL/GenBank/DDBJ databases">
        <title>Comparative genomics of hydrocarbon-degrading Desulfosarcina strains.</title>
        <authorList>
            <person name="Watanabe M."/>
            <person name="Kojima H."/>
            <person name="Fukui M."/>
        </authorList>
    </citation>
    <scope>NUCLEOTIDE SEQUENCE [LARGE SCALE GENOMIC DNA]</scope>
    <source>
        <strain evidence="16 17">28bB2T</strain>
    </source>
</reference>
<dbReference type="SUPFAM" id="SSF158472">
    <property type="entry name" value="HAMP domain-like"/>
    <property type="match status" value="1"/>
</dbReference>
<dbReference type="AlphaFoldDB" id="A0A5K7ZQN5"/>
<dbReference type="RefSeq" id="WP_155322643.1">
    <property type="nucleotide sequence ID" value="NZ_AP021876.1"/>
</dbReference>
<dbReference type="EC" id="2.7.13.3" evidence="3"/>
<proteinExistence type="predicted"/>
<keyword evidence="4 10" id="KW-0597">Phosphoprotein</keyword>
<evidence type="ECO:0000256" key="1">
    <source>
        <dbReference type="ARBA" id="ARBA00000085"/>
    </source>
</evidence>
<keyword evidence="9" id="KW-0902">Two-component regulatory system</keyword>
<gene>
    <name evidence="16" type="ORF">DSCO28_26660</name>
</gene>
<evidence type="ECO:0000259" key="14">
    <source>
        <dbReference type="PROSITE" id="PS50110"/>
    </source>
</evidence>
<evidence type="ECO:0000256" key="3">
    <source>
        <dbReference type="ARBA" id="ARBA00012438"/>
    </source>
</evidence>
<dbReference type="InterPro" id="IPR004358">
    <property type="entry name" value="Sig_transdc_His_kin-like_C"/>
</dbReference>
<dbReference type="Gene3D" id="3.40.50.2300">
    <property type="match status" value="1"/>
</dbReference>
<dbReference type="Gene3D" id="3.30.565.10">
    <property type="entry name" value="Histidine kinase-like ATPase, C-terminal domain"/>
    <property type="match status" value="1"/>
</dbReference>
<feature type="modified residue" description="4-aspartylphosphate" evidence="10">
    <location>
        <position position="688"/>
    </location>
</feature>
<dbReference type="InterPro" id="IPR011006">
    <property type="entry name" value="CheY-like_superfamily"/>
</dbReference>
<dbReference type="KEGG" id="dov:DSCO28_26660"/>
<evidence type="ECO:0000256" key="11">
    <source>
        <dbReference type="SAM" id="Coils"/>
    </source>
</evidence>
<protein>
    <recommendedName>
        <fullName evidence="3">histidine kinase</fullName>
        <ecNumber evidence="3">2.7.13.3</ecNumber>
    </recommendedName>
</protein>
<dbReference type="CDD" id="cd06225">
    <property type="entry name" value="HAMP"/>
    <property type="match status" value="1"/>
</dbReference>
<evidence type="ECO:0000256" key="8">
    <source>
        <dbReference type="ARBA" id="ARBA00022840"/>
    </source>
</evidence>
<dbReference type="SMART" id="SM00388">
    <property type="entry name" value="HisKA"/>
    <property type="match status" value="1"/>
</dbReference>
<name>A0A5K7ZQN5_9BACT</name>
<dbReference type="InterPro" id="IPR005467">
    <property type="entry name" value="His_kinase_dom"/>
</dbReference>
<feature type="transmembrane region" description="Helical" evidence="12">
    <location>
        <begin position="9"/>
        <end position="31"/>
    </location>
</feature>
<evidence type="ECO:0000256" key="6">
    <source>
        <dbReference type="ARBA" id="ARBA00022741"/>
    </source>
</evidence>
<dbReference type="PROSITE" id="PS50110">
    <property type="entry name" value="RESPONSE_REGULATORY"/>
    <property type="match status" value="1"/>
</dbReference>
<dbReference type="InterPro" id="IPR003594">
    <property type="entry name" value="HATPase_dom"/>
</dbReference>
<dbReference type="SUPFAM" id="SSF52172">
    <property type="entry name" value="CheY-like"/>
    <property type="match status" value="1"/>
</dbReference>
<dbReference type="Pfam" id="PF02518">
    <property type="entry name" value="HATPase_c"/>
    <property type="match status" value="1"/>
</dbReference>
<dbReference type="PROSITE" id="PS50885">
    <property type="entry name" value="HAMP"/>
    <property type="match status" value="1"/>
</dbReference>
<dbReference type="GO" id="GO:0016020">
    <property type="term" value="C:membrane"/>
    <property type="evidence" value="ECO:0007669"/>
    <property type="project" value="UniProtKB-SubCell"/>
</dbReference>
<sequence length="756" mass="85042">MLRSINSKFYAVTLLLAVSFAIGYGILIYFLHQQTQSVTLARDTISLERRFSELNTLFHEVRFWERVIFSQKNPDAEMQFGSIIEQIRNILDSLSERVLDANTNHTLRRIKVGIDQYENNFNSLIQLKTKQSLLITRMEMNYRSMVSIILNSNDAELLKPLFNLTHFLIAYRSSRGVSRYQALKLVINSFERKFLATEASDVRMKGYLQSFKEILDDDHGLEGEIITINEAVENLSAQLNDHFAIIKTTSKALLSAKFEETAAIKKELQGILLIAAVFGITTLMVIIWFLDKNIISPIRSMASLMQKVEAGSIGMRFQNMAGYSDEIVQLGFSFNNMLNSLESNSRKLIDYQQELEKKIAEISEQELESQRLTARLQRAQKMESLGLLAGGVAHDLNNVLSGIVGIPDLLLFDLPTDSQIRKSVLMIQEAGNRAVAIVQDLLTVARGVAIAKEPINLNHLIDDFLKSPEFRQLKTSYPNISIKTQLDPELLNIAGSHIHIKKVLMNLILNAMEAIDLQGVVNLSTTNRYIDRPLKKYDDVNIGEYAVISVSDDGKGISHKDLERIFEPFYTKKIMGRSGTGLGLAIVWNVLLDHDGYIDVKSGPNDGTVFELYFPITREAITGKNLSLSIDDYFGNGETILIIDDVESQREISSDMLNKIGYHTVSVSSGEDAVEYMKNHSADLLLLDMIMDPGIDGRETYKRIIEIHPNQKAVIVSGYAETEAVKKTQNLGAGNFVKKPFTIEKIGLAVKQELNK</sequence>
<evidence type="ECO:0000313" key="17">
    <source>
        <dbReference type="Proteomes" id="UP000425960"/>
    </source>
</evidence>
<dbReference type="GO" id="GO:0000155">
    <property type="term" value="F:phosphorelay sensor kinase activity"/>
    <property type="evidence" value="ECO:0007669"/>
    <property type="project" value="InterPro"/>
</dbReference>
<evidence type="ECO:0000256" key="4">
    <source>
        <dbReference type="ARBA" id="ARBA00022553"/>
    </source>
</evidence>
<evidence type="ECO:0000259" key="15">
    <source>
        <dbReference type="PROSITE" id="PS50885"/>
    </source>
</evidence>
<keyword evidence="12" id="KW-0812">Transmembrane</keyword>
<comment type="subcellular location">
    <subcellularLocation>
        <location evidence="2">Membrane</location>
    </subcellularLocation>
</comment>
<feature type="domain" description="Response regulatory" evidence="14">
    <location>
        <begin position="639"/>
        <end position="754"/>
    </location>
</feature>
<comment type="catalytic activity">
    <reaction evidence="1">
        <text>ATP + protein L-histidine = ADP + protein N-phospho-L-histidine.</text>
        <dbReference type="EC" id="2.7.13.3"/>
    </reaction>
</comment>
<dbReference type="SUPFAM" id="SSF55874">
    <property type="entry name" value="ATPase domain of HSP90 chaperone/DNA topoisomerase II/histidine kinase"/>
    <property type="match status" value="1"/>
</dbReference>
<evidence type="ECO:0000256" key="2">
    <source>
        <dbReference type="ARBA" id="ARBA00004370"/>
    </source>
</evidence>
<evidence type="ECO:0000256" key="7">
    <source>
        <dbReference type="ARBA" id="ARBA00022777"/>
    </source>
</evidence>
<keyword evidence="12" id="KW-0472">Membrane</keyword>
<dbReference type="InterPro" id="IPR036097">
    <property type="entry name" value="HisK_dim/P_sf"/>
</dbReference>
<evidence type="ECO:0000256" key="5">
    <source>
        <dbReference type="ARBA" id="ARBA00022679"/>
    </source>
</evidence>
<dbReference type="Pfam" id="PF00672">
    <property type="entry name" value="HAMP"/>
    <property type="match status" value="1"/>
</dbReference>
<feature type="transmembrane region" description="Helical" evidence="12">
    <location>
        <begin position="270"/>
        <end position="290"/>
    </location>
</feature>
<dbReference type="EMBL" id="AP021876">
    <property type="protein sequence ID" value="BBO82100.1"/>
    <property type="molecule type" value="Genomic_DNA"/>
</dbReference>
<evidence type="ECO:0000256" key="12">
    <source>
        <dbReference type="SAM" id="Phobius"/>
    </source>
</evidence>
<dbReference type="GO" id="GO:0005524">
    <property type="term" value="F:ATP binding"/>
    <property type="evidence" value="ECO:0007669"/>
    <property type="project" value="UniProtKB-KW"/>
</dbReference>
<dbReference type="SUPFAM" id="SSF47384">
    <property type="entry name" value="Homodimeric domain of signal transducing histidine kinase"/>
    <property type="match status" value="1"/>
</dbReference>
<evidence type="ECO:0000313" key="16">
    <source>
        <dbReference type="EMBL" id="BBO82100.1"/>
    </source>
</evidence>
<dbReference type="InterPro" id="IPR001789">
    <property type="entry name" value="Sig_transdc_resp-reg_receiver"/>
</dbReference>
<feature type="coiled-coil region" evidence="11">
    <location>
        <begin position="338"/>
        <end position="382"/>
    </location>
</feature>
<keyword evidence="5" id="KW-0808">Transferase</keyword>
<dbReference type="Gene3D" id="1.10.287.130">
    <property type="match status" value="1"/>
</dbReference>
<keyword evidence="8" id="KW-0067">ATP-binding</keyword>
<dbReference type="InterPro" id="IPR003661">
    <property type="entry name" value="HisK_dim/P_dom"/>
</dbReference>
<dbReference type="PANTHER" id="PTHR43065">
    <property type="entry name" value="SENSOR HISTIDINE KINASE"/>
    <property type="match status" value="1"/>
</dbReference>
<dbReference type="Proteomes" id="UP000425960">
    <property type="component" value="Chromosome"/>
</dbReference>
<keyword evidence="6" id="KW-0547">Nucleotide-binding</keyword>
<dbReference type="Pfam" id="PF00072">
    <property type="entry name" value="Response_reg"/>
    <property type="match status" value="1"/>
</dbReference>
<accession>A0A5K7ZQN5</accession>
<dbReference type="Gene3D" id="6.10.340.10">
    <property type="match status" value="1"/>
</dbReference>
<keyword evidence="12" id="KW-1133">Transmembrane helix</keyword>
<dbReference type="SMART" id="SM00387">
    <property type="entry name" value="HATPase_c"/>
    <property type="match status" value="1"/>
</dbReference>
<keyword evidence="7" id="KW-0418">Kinase</keyword>
<dbReference type="PROSITE" id="PS50109">
    <property type="entry name" value="HIS_KIN"/>
    <property type="match status" value="1"/>
</dbReference>
<dbReference type="InterPro" id="IPR036890">
    <property type="entry name" value="HATPase_C_sf"/>
</dbReference>
<keyword evidence="11" id="KW-0175">Coiled coil</keyword>
<dbReference type="PRINTS" id="PR00344">
    <property type="entry name" value="BCTRLSENSOR"/>
</dbReference>
<evidence type="ECO:0000256" key="10">
    <source>
        <dbReference type="PROSITE-ProRule" id="PRU00169"/>
    </source>
</evidence>
<dbReference type="CDD" id="cd00082">
    <property type="entry name" value="HisKA"/>
    <property type="match status" value="1"/>
</dbReference>
<dbReference type="SMART" id="SM00448">
    <property type="entry name" value="REC"/>
    <property type="match status" value="1"/>
</dbReference>
<dbReference type="InterPro" id="IPR003660">
    <property type="entry name" value="HAMP_dom"/>
</dbReference>
<evidence type="ECO:0000256" key="9">
    <source>
        <dbReference type="ARBA" id="ARBA00023012"/>
    </source>
</evidence>